<dbReference type="PANTHER" id="PTHR21131">
    <property type="entry name" value="SERINE-TYPE ENDOPEPTIDASE INHIBITOR"/>
    <property type="match status" value="1"/>
</dbReference>
<organism evidence="3">
    <name type="scientific">Anopheles sinensis</name>
    <name type="common">Mosquito</name>
    <dbReference type="NCBI Taxonomy" id="74873"/>
    <lineage>
        <taxon>Eukaryota</taxon>
        <taxon>Metazoa</taxon>
        <taxon>Ecdysozoa</taxon>
        <taxon>Arthropoda</taxon>
        <taxon>Hexapoda</taxon>
        <taxon>Insecta</taxon>
        <taxon>Pterygota</taxon>
        <taxon>Neoptera</taxon>
        <taxon>Endopterygota</taxon>
        <taxon>Diptera</taxon>
        <taxon>Nematocera</taxon>
        <taxon>Culicoidea</taxon>
        <taxon>Culicidae</taxon>
        <taxon>Anophelinae</taxon>
        <taxon>Anopheles</taxon>
    </lineage>
</organism>
<dbReference type="SMART" id="SM00280">
    <property type="entry name" value="KAZAL"/>
    <property type="match status" value="1"/>
</dbReference>
<dbReference type="CDD" id="cd00104">
    <property type="entry name" value="KAZAL_FS"/>
    <property type="match status" value="1"/>
</dbReference>
<reference evidence="3 5" key="1">
    <citation type="journal article" date="2014" name="BMC Genomics">
        <title>Genome sequence of Anopheles sinensis provides insight into genetics basis of mosquito competence for malaria parasites.</title>
        <authorList>
            <person name="Zhou D."/>
            <person name="Zhang D."/>
            <person name="Ding G."/>
            <person name="Shi L."/>
            <person name="Hou Q."/>
            <person name="Ye Y."/>
            <person name="Xu Y."/>
            <person name="Zhou H."/>
            <person name="Xiong C."/>
            <person name="Li S."/>
            <person name="Yu J."/>
            <person name="Hong S."/>
            <person name="Yu X."/>
            <person name="Zou P."/>
            <person name="Chen C."/>
            <person name="Chang X."/>
            <person name="Wang W."/>
            <person name="Lv Y."/>
            <person name="Sun Y."/>
            <person name="Ma L."/>
            <person name="Shen B."/>
            <person name="Zhu C."/>
        </authorList>
    </citation>
    <scope>NUCLEOTIDE SEQUENCE [LARGE SCALE GENOMIC DNA]</scope>
</reference>
<evidence type="ECO:0000313" key="5">
    <source>
        <dbReference type="Proteomes" id="UP000030765"/>
    </source>
</evidence>
<dbReference type="Pfam" id="PF00050">
    <property type="entry name" value="Kazal_1"/>
    <property type="match status" value="1"/>
</dbReference>
<dbReference type="PROSITE" id="PS00282">
    <property type="entry name" value="KAZAL_1"/>
    <property type="match status" value="1"/>
</dbReference>
<evidence type="ECO:0000256" key="1">
    <source>
        <dbReference type="SAM" id="SignalP"/>
    </source>
</evidence>
<dbReference type="Proteomes" id="UP000030765">
    <property type="component" value="Unassembled WGS sequence"/>
</dbReference>
<reference evidence="4" key="2">
    <citation type="submission" date="2020-05" db="UniProtKB">
        <authorList>
            <consortium name="EnsemblMetazoa"/>
        </authorList>
    </citation>
    <scope>IDENTIFICATION</scope>
</reference>
<dbReference type="GO" id="GO:0005615">
    <property type="term" value="C:extracellular space"/>
    <property type="evidence" value="ECO:0007669"/>
    <property type="project" value="TreeGrafter"/>
</dbReference>
<accession>A0A084VPC8</accession>
<evidence type="ECO:0000313" key="4">
    <source>
        <dbReference type="EnsemblMetazoa" id="ASIC007191-PA"/>
    </source>
</evidence>
<keyword evidence="1" id="KW-0732">Signal</keyword>
<evidence type="ECO:0000313" key="3">
    <source>
        <dbReference type="EMBL" id="KFB39822.1"/>
    </source>
</evidence>
<feature type="domain" description="Kazal-like" evidence="2">
    <location>
        <begin position="24"/>
        <end position="77"/>
    </location>
</feature>
<sequence length="90" mass="10002">MRSLHVAILVVAVLALLGPVQSQRRHNGMCACPRIYMPVCGSDLKTYSNRCELNCSVDSPRGRASNLRLLREGSCEDKQEIVEMPEEIAD</sequence>
<gene>
    <name evidence="3" type="ORF">ZHAS_00007191</name>
</gene>
<dbReference type="EMBL" id="KE524999">
    <property type="protein sequence ID" value="KFB39822.1"/>
    <property type="molecule type" value="Genomic_DNA"/>
</dbReference>
<feature type="chain" id="PRO_5001783873" evidence="1">
    <location>
        <begin position="23"/>
        <end position="90"/>
    </location>
</feature>
<dbReference type="EnsemblMetazoa" id="ASIC007191-RA">
    <property type="protein sequence ID" value="ASIC007191-PA"/>
    <property type="gene ID" value="ASIC007191"/>
</dbReference>
<keyword evidence="5" id="KW-1185">Reference proteome</keyword>
<dbReference type="InterPro" id="IPR053265">
    <property type="entry name" value="Serpin"/>
</dbReference>
<dbReference type="PROSITE" id="PS51465">
    <property type="entry name" value="KAZAL_2"/>
    <property type="match status" value="1"/>
</dbReference>
<dbReference type="OrthoDB" id="7738086at2759"/>
<dbReference type="PANTHER" id="PTHR21131:SF0">
    <property type="entry name" value="GEO10195P1-RELATED"/>
    <property type="match status" value="1"/>
</dbReference>
<name>A0A084VPC8_ANOSI</name>
<evidence type="ECO:0000259" key="2">
    <source>
        <dbReference type="PROSITE" id="PS51465"/>
    </source>
</evidence>
<dbReference type="EMBL" id="ATLV01014997">
    <property type="status" value="NOT_ANNOTATED_CDS"/>
    <property type="molecule type" value="Genomic_DNA"/>
</dbReference>
<dbReference type="InterPro" id="IPR002350">
    <property type="entry name" value="Kazal_dom"/>
</dbReference>
<feature type="signal peptide" evidence="1">
    <location>
        <begin position="1"/>
        <end position="22"/>
    </location>
</feature>
<proteinExistence type="predicted"/>
<dbReference type="OMA" id="ACPRIYM"/>
<dbReference type="AlphaFoldDB" id="A0A084VPC8"/>
<dbReference type="STRING" id="74873.A0A084VPC8"/>
<dbReference type="SUPFAM" id="SSF100895">
    <property type="entry name" value="Kazal-type serine protease inhibitors"/>
    <property type="match status" value="1"/>
</dbReference>
<dbReference type="InterPro" id="IPR036058">
    <property type="entry name" value="Kazal_dom_sf"/>
</dbReference>
<dbReference type="VEuPathDB" id="VectorBase:ASIC007191"/>
<dbReference type="Gene3D" id="3.30.60.30">
    <property type="match status" value="1"/>
</dbReference>
<protein>
    <submittedName>
        <fullName evidence="3">AGAP009527-PA-like protein</fullName>
    </submittedName>
    <submittedName>
        <fullName evidence="4">Kazal-like domain-containing protein</fullName>
    </submittedName>
</protein>